<proteinExistence type="predicted"/>
<evidence type="ECO:0000313" key="1">
    <source>
        <dbReference type="EMBL" id="EKF52493.1"/>
    </source>
</evidence>
<dbReference type="PATRIC" id="fig|1231377.3.peg.66"/>
<dbReference type="EMBL" id="AMQS01000001">
    <property type="protein sequence ID" value="EKF52493.1"/>
    <property type="molecule type" value="Genomic_DNA"/>
</dbReference>
<sequence length="57" mass="6268">MDINNLIDKAKDLTGNLPEDIQEKATGLVEEGGQQIPDEVKEKATSLFENLKDKLGL</sequence>
<dbReference type="Proteomes" id="UP000006787">
    <property type="component" value="Unassembled WGS sequence"/>
</dbReference>
<accession>K2NY33</accession>
<evidence type="ECO:0000313" key="2">
    <source>
        <dbReference type="Proteomes" id="UP000006787"/>
    </source>
</evidence>
<organism evidence="1 2">
    <name type="scientific">Lactococcus garvieae DCC43</name>
    <dbReference type="NCBI Taxonomy" id="1231377"/>
    <lineage>
        <taxon>Bacteria</taxon>
        <taxon>Bacillati</taxon>
        <taxon>Bacillota</taxon>
        <taxon>Bacilli</taxon>
        <taxon>Lactobacillales</taxon>
        <taxon>Streptococcaceae</taxon>
        <taxon>Lactococcus</taxon>
    </lineage>
</organism>
<dbReference type="AlphaFoldDB" id="K2NY33"/>
<dbReference type="RefSeq" id="WP_003134465.1">
    <property type="nucleotide sequence ID" value="NZ_AMQS01000001.1"/>
</dbReference>
<comment type="caution">
    <text evidence="1">The sequence shown here is derived from an EMBL/GenBank/DDBJ whole genome shotgun (WGS) entry which is preliminary data.</text>
</comment>
<reference evidence="1 2" key="1">
    <citation type="journal article" date="2012" name="J. Bacteriol.">
        <title>Genome Sequence of the Bacteriocin-Producing Strain Lactococcus garvieae DCC43.</title>
        <authorList>
            <person name="Gabrielsen C."/>
            <person name="Brede D.A."/>
            <person name="Hernandez P.E."/>
            <person name="Nes I.F."/>
            <person name="Diep D.B."/>
        </authorList>
    </citation>
    <scope>NUCLEOTIDE SEQUENCE [LARGE SCALE GENOMIC DNA]</scope>
    <source>
        <strain evidence="1 2">DCC43</strain>
    </source>
</reference>
<protein>
    <submittedName>
        <fullName evidence="1">Uncharacterized protein</fullName>
    </submittedName>
</protein>
<name>K2NY33_9LACT</name>
<gene>
    <name evidence="1" type="ORF">C426_0067</name>
</gene>